<dbReference type="PANTHER" id="PTHR11070:SF17">
    <property type="entry name" value="DNA HELICASE IV"/>
    <property type="match status" value="1"/>
</dbReference>
<reference evidence="7" key="1">
    <citation type="submission" date="2020-10" db="EMBL/GenBank/DDBJ databases">
        <authorList>
            <person name="Gilroy R."/>
        </authorList>
    </citation>
    <scope>NUCLEOTIDE SEQUENCE</scope>
    <source>
        <strain evidence="7">ChiSxjej2B14-8506</strain>
    </source>
</reference>
<dbReference type="GO" id="GO:0005524">
    <property type="term" value="F:ATP binding"/>
    <property type="evidence" value="ECO:0007669"/>
    <property type="project" value="UniProtKB-UniRule"/>
</dbReference>
<evidence type="ECO:0000256" key="4">
    <source>
        <dbReference type="ARBA" id="ARBA00022840"/>
    </source>
</evidence>
<dbReference type="PROSITE" id="PS51198">
    <property type="entry name" value="UVRD_HELICASE_ATP_BIND"/>
    <property type="match status" value="1"/>
</dbReference>
<keyword evidence="3 5" id="KW-0347">Helicase</keyword>
<feature type="domain" description="UvrD-like helicase ATP-binding" evidence="6">
    <location>
        <begin position="189"/>
        <end position="571"/>
    </location>
</feature>
<keyword evidence="4 5" id="KW-0067">ATP-binding</keyword>
<evidence type="ECO:0000256" key="3">
    <source>
        <dbReference type="ARBA" id="ARBA00022806"/>
    </source>
</evidence>
<evidence type="ECO:0000256" key="2">
    <source>
        <dbReference type="ARBA" id="ARBA00022801"/>
    </source>
</evidence>
<dbReference type="SUPFAM" id="SSF52540">
    <property type="entry name" value="P-loop containing nucleoside triphosphate hydrolases"/>
    <property type="match status" value="1"/>
</dbReference>
<evidence type="ECO:0000313" key="8">
    <source>
        <dbReference type="Proteomes" id="UP000824123"/>
    </source>
</evidence>
<dbReference type="Proteomes" id="UP000824123">
    <property type="component" value="Unassembled WGS sequence"/>
</dbReference>
<keyword evidence="1 5" id="KW-0547">Nucleotide-binding</keyword>
<gene>
    <name evidence="7" type="ORF">IAC59_06060</name>
</gene>
<dbReference type="GO" id="GO:0016787">
    <property type="term" value="F:hydrolase activity"/>
    <property type="evidence" value="ECO:0007669"/>
    <property type="project" value="UniProtKB-UniRule"/>
</dbReference>
<protein>
    <submittedName>
        <fullName evidence="7">AAA family ATPase</fullName>
    </submittedName>
</protein>
<evidence type="ECO:0000259" key="6">
    <source>
        <dbReference type="PROSITE" id="PS51198"/>
    </source>
</evidence>
<dbReference type="InterPro" id="IPR027417">
    <property type="entry name" value="P-loop_NTPase"/>
</dbReference>
<dbReference type="GO" id="GO:0043138">
    <property type="term" value="F:3'-5' DNA helicase activity"/>
    <property type="evidence" value="ECO:0007669"/>
    <property type="project" value="TreeGrafter"/>
</dbReference>
<dbReference type="AlphaFoldDB" id="A0A9D1S4B8"/>
<evidence type="ECO:0000313" key="7">
    <source>
        <dbReference type="EMBL" id="HIU46804.1"/>
    </source>
</evidence>
<feature type="binding site" evidence="5">
    <location>
        <begin position="210"/>
        <end position="217"/>
    </location>
    <ligand>
        <name>ATP</name>
        <dbReference type="ChEBI" id="CHEBI:30616"/>
    </ligand>
</feature>
<proteinExistence type="predicted"/>
<comment type="caution">
    <text evidence="7">The sequence shown here is derived from an EMBL/GenBank/DDBJ whole genome shotgun (WGS) entry which is preliminary data.</text>
</comment>
<dbReference type="GO" id="GO:0003677">
    <property type="term" value="F:DNA binding"/>
    <property type="evidence" value="ECO:0007669"/>
    <property type="project" value="InterPro"/>
</dbReference>
<dbReference type="InterPro" id="IPR014016">
    <property type="entry name" value="UvrD-like_ATP-bd"/>
</dbReference>
<evidence type="ECO:0000256" key="5">
    <source>
        <dbReference type="PROSITE-ProRule" id="PRU00560"/>
    </source>
</evidence>
<dbReference type="InterPro" id="IPR000212">
    <property type="entry name" value="DNA_helicase_UvrD/REP"/>
</dbReference>
<reference evidence="7" key="2">
    <citation type="journal article" date="2021" name="PeerJ">
        <title>Extensive microbial diversity within the chicken gut microbiome revealed by metagenomics and culture.</title>
        <authorList>
            <person name="Gilroy R."/>
            <person name="Ravi A."/>
            <person name="Getino M."/>
            <person name="Pursley I."/>
            <person name="Horton D.L."/>
            <person name="Alikhan N.F."/>
            <person name="Baker D."/>
            <person name="Gharbi K."/>
            <person name="Hall N."/>
            <person name="Watson M."/>
            <person name="Adriaenssens E.M."/>
            <person name="Foster-Nyarko E."/>
            <person name="Jarju S."/>
            <person name="Secka A."/>
            <person name="Antonio M."/>
            <person name="Oren A."/>
            <person name="Chaudhuri R.R."/>
            <person name="La Ragione R."/>
            <person name="Hildebrand F."/>
            <person name="Pallen M.J."/>
        </authorList>
    </citation>
    <scope>NUCLEOTIDE SEQUENCE</scope>
    <source>
        <strain evidence="7">ChiSxjej2B14-8506</strain>
    </source>
</reference>
<dbReference type="Gene3D" id="3.40.50.300">
    <property type="entry name" value="P-loop containing nucleotide triphosphate hydrolases"/>
    <property type="match status" value="3"/>
</dbReference>
<accession>A0A9D1S4B8</accession>
<evidence type="ECO:0000256" key="1">
    <source>
        <dbReference type="ARBA" id="ARBA00022741"/>
    </source>
</evidence>
<dbReference type="GO" id="GO:0005829">
    <property type="term" value="C:cytosol"/>
    <property type="evidence" value="ECO:0007669"/>
    <property type="project" value="TreeGrafter"/>
</dbReference>
<organism evidence="7 8">
    <name type="scientific">Candidatus Fimadaptatus faecigallinarum</name>
    <dbReference type="NCBI Taxonomy" id="2840814"/>
    <lineage>
        <taxon>Bacteria</taxon>
        <taxon>Bacillati</taxon>
        <taxon>Bacillota</taxon>
        <taxon>Clostridia</taxon>
        <taxon>Eubacteriales</taxon>
        <taxon>Candidatus Fimadaptatus</taxon>
    </lineage>
</organism>
<dbReference type="Pfam" id="PF00580">
    <property type="entry name" value="UvrD-helicase"/>
    <property type="match status" value="1"/>
</dbReference>
<sequence>MAAIAHPDTQLELDHLNHTLNVITQETALADAALKDDYAKLIEARKYDPDGVPLREMMYARDEMALNNLRLAARKPYFTRVDFRPRRHKYTDTYYIGKYGVTRRESLDIEVVDWRSPVANLYYSGQLGPMRYTAPDGTIEGELLLKRQFGIEDGQLLTIFDTDVVSQDAYLQSVLGTVGADRLREIVTTIQAEQNFVIRHKPDRPLIVQGVAGSGKTTIALHRIAYLLYAYQDRMSPEQMMILAPSPLFLDYISGVLPDLGVDRVVQTTFPLLIGGLLGKKLPRVDATDRLGELLELDEDARARLNRVLRRKGSLDTLRQLDAFMDDYERAFATHAAVVYGPATILTPEQVYKFFMEDCKPFPLERRLTEFGKLLKQQVRAAVDEVENYLMDMCDRKVDKLCRTMPDGEARRAKMRKLFDQRDAQIKHAHTGVNEFVKGVLASFPKLSALDAYREFWRRQGGEAGEYTLQHATARSVESEDIAPLCVIAARMFALKRLDIRHLVIDEAQDFSPMEFMLLKRLTGNDSFTIVGDLMQGVHAYRGIADWDEVAQGVFGGDVTRHNLVTSYRNTVEIMNTANCVARAQPVPGQVEARPVLRHGNAPQFERFDTAAGQARRIAELTQGYLDAGYGTIAIIGRDVKALKQLLKRLPDALGAKLLNAGDGEYAGGVVVAAATCVKGLEFDCVIMADAGEQCFADAPLDGRLLYVCLTRPLHELAVLYSGELTPLLREAVAQTDAPADEHGGCL</sequence>
<dbReference type="EMBL" id="DVNK01000038">
    <property type="protein sequence ID" value="HIU46804.1"/>
    <property type="molecule type" value="Genomic_DNA"/>
</dbReference>
<name>A0A9D1S4B8_9FIRM</name>
<keyword evidence="2 5" id="KW-0378">Hydrolase</keyword>
<dbReference type="PANTHER" id="PTHR11070">
    <property type="entry name" value="UVRD / RECB / PCRA DNA HELICASE FAMILY MEMBER"/>
    <property type="match status" value="1"/>
</dbReference>
<dbReference type="GO" id="GO:0000725">
    <property type="term" value="P:recombinational repair"/>
    <property type="evidence" value="ECO:0007669"/>
    <property type="project" value="TreeGrafter"/>
</dbReference>